<gene>
    <name evidence="1" type="ORF">BU25DRAFT_495555</name>
</gene>
<proteinExistence type="predicted"/>
<evidence type="ECO:0000313" key="1">
    <source>
        <dbReference type="EMBL" id="KAF2621659.1"/>
    </source>
</evidence>
<evidence type="ECO:0000313" key="2">
    <source>
        <dbReference type="Proteomes" id="UP000799754"/>
    </source>
</evidence>
<organism evidence="1 2">
    <name type="scientific">Macroventuria anomochaeta</name>
    <dbReference type="NCBI Taxonomy" id="301207"/>
    <lineage>
        <taxon>Eukaryota</taxon>
        <taxon>Fungi</taxon>
        <taxon>Dikarya</taxon>
        <taxon>Ascomycota</taxon>
        <taxon>Pezizomycotina</taxon>
        <taxon>Dothideomycetes</taxon>
        <taxon>Pleosporomycetidae</taxon>
        <taxon>Pleosporales</taxon>
        <taxon>Pleosporineae</taxon>
        <taxon>Didymellaceae</taxon>
        <taxon>Macroventuria</taxon>
    </lineage>
</organism>
<dbReference type="Proteomes" id="UP000799754">
    <property type="component" value="Unassembled WGS sequence"/>
</dbReference>
<dbReference type="EMBL" id="MU006752">
    <property type="protein sequence ID" value="KAF2621659.1"/>
    <property type="molecule type" value="Genomic_DNA"/>
</dbReference>
<accession>A0ACB6RKH0</accession>
<reference evidence="1" key="1">
    <citation type="journal article" date="2020" name="Stud. Mycol.">
        <title>101 Dothideomycetes genomes: a test case for predicting lifestyles and emergence of pathogens.</title>
        <authorList>
            <person name="Haridas S."/>
            <person name="Albert R."/>
            <person name="Binder M."/>
            <person name="Bloem J."/>
            <person name="Labutti K."/>
            <person name="Salamov A."/>
            <person name="Andreopoulos B."/>
            <person name="Baker S."/>
            <person name="Barry K."/>
            <person name="Bills G."/>
            <person name="Bluhm B."/>
            <person name="Cannon C."/>
            <person name="Castanera R."/>
            <person name="Culley D."/>
            <person name="Daum C."/>
            <person name="Ezra D."/>
            <person name="Gonzalez J."/>
            <person name="Henrissat B."/>
            <person name="Kuo A."/>
            <person name="Liang C."/>
            <person name="Lipzen A."/>
            <person name="Lutzoni F."/>
            <person name="Magnuson J."/>
            <person name="Mondo S."/>
            <person name="Nolan M."/>
            <person name="Ohm R."/>
            <person name="Pangilinan J."/>
            <person name="Park H.-J."/>
            <person name="Ramirez L."/>
            <person name="Alfaro M."/>
            <person name="Sun H."/>
            <person name="Tritt A."/>
            <person name="Yoshinaga Y."/>
            <person name="Zwiers L.-H."/>
            <person name="Turgeon B."/>
            <person name="Goodwin S."/>
            <person name="Spatafora J."/>
            <person name="Crous P."/>
            <person name="Grigoriev I."/>
        </authorList>
    </citation>
    <scope>NUCLEOTIDE SEQUENCE</scope>
    <source>
        <strain evidence="1">CBS 525.71</strain>
    </source>
</reference>
<sequence>MDPETALDMLLPPRTLSEGVETSEAFNHLAFIFPTPSNAVHIHNRTLSLSVFWLRVSPTTLTLFASAIHEIHSDTHFPHRRDVSALALQRVLEREKEEEGCGKVVYQPGSWYGVPENGEVERGKGKAMFGQPRPGNVFKMERELGMLLEQAEGKGGDADMGAIERDVSVWWERVMEARRGGAGGG</sequence>
<name>A0ACB6RKH0_9PLEO</name>
<comment type="caution">
    <text evidence="1">The sequence shown here is derived from an EMBL/GenBank/DDBJ whole genome shotgun (WGS) entry which is preliminary data.</text>
</comment>
<keyword evidence="2" id="KW-1185">Reference proteome</keyword>
<protein>
    <submittedName>
        <fullName evidence="1">Uncharacterized protein</fullName>
    </submittedName>
</protein>